<dbReference type="Proteomes" id="UP000323380">
    <property type="component" value="Unassembled WGS sequence"/>
</dbReference>
<dbReference type="STRING" id="1220554.GCA_001552135_07968"/>
<proteinExistence type="predicted"/>
<dbReference type="EMBL" id="VSFG01000002">
    <property type="protein sequence ID" value="TYB46447.1"/>
    <property type="molecule type" value="Genomic_DNA"/>
</dbReference>
<feature type="domain" description="DUF397" evidence="1">
    <location>
        <begin position="6"/>
        <end position="59"/>
    </location>
</feature>
<dbReference type="InterPro" id="IPR007278">
    <property type="entry name" value="DUF397"/>
</dbReference>
<dbReference type="Pfam" id="PF04149">
    <property type="entry name" value="DUF397"/>
    <property type="match status" value="1"/>
</dbReference>
<evidence type="ECO:0000313" key="2">
    <source>
        <dbReference type="EMBL" id="TYB46447.1"/>
    </source>
</evidence>
<accession>A0A5D0NPM8</accession>
<evidence type="ECO:0000259" key="1">
    <source>
        <dbReference type="Pfam" id="PF04149"/>
    </source>
</evidence>
<protein>
    <submittedName>
        <fullName evidence="2">DUF397 domain-containing protein</fullName>
    </submittedName>
</protein>
<gene>
    <name evidence="2" type="ORF">FXF69_14440</name>
</gene>
<organism evidence="2 3">
    <name type="scientific">Actinomadura chibensis</name>
    <dbReference type="NCBI Taxonomy" id="392828"/>
    <lineage>
        <taxon>Bacteria</taxon>
        <taxon>Bacillati</taxon>
        <taxon>Actinomycetota</taxon>
        <taxon>Actinomycetes</taxon>
        <taxon>Streptosporangiales</taxon>
        <taxon>Thermomonosporaceae</taxon>
        <taxon>Actinomadura</taxon>
    </lineage>
</organism>
<name>A0A5D0NPM8_9ACTN</name>
<comment type="caution">
    <text evidence="2">The sequence shown here is derived from an EMBL/GenBank/DDBJ whole genome shotgun (WGS) entry which is preliminary data.</text>
</comment>
<dbReference type="AlphaFoldDB" id="A0A5D0NPM8"/>
<sequence>MDLNTAAWRKASRSTSNGGACVELARINDFIAIRDSKNPNGPKIVLTPAALDHFTRLIKNA</sequence>
<reference evidence="2 3" key="1">
    <citation type="submission" date="2019-08" db="EMBL/GenBank/DDBJ databases">
        <title>Actinomadura sp. nov. CYP1-5 isolated from mountain soil.</title>
        <authorList>
            <person name="Songsumanus A."/>
            <person name="Kuncharoen N."/>
            <person name="Kudo T."/>
            <person name="Yuki M."/>
            <person name="Igarashi Y."/>
            <person name="Tanasupawat S."/>
        </authorList>
    </citation>
    <scope>NUCLEOTIDE SEQUENCE [LARGE SCALE GENOMIC DNA]</scope>
    <source>
        <strain evidence="2 3">JCM 14158</strain>
    </source>
</reference>
<evidence type="ECO:0000313" key="3">
    <source>
        <dbReference type="Proteomes" id="UP000323380"/>
    </source>
</evidence>
<dbReference type="RefSeq" id="WP_067904887.1">
    <property type="nucleotide sequence ID" value="NZ_VSFG01000002.1"/>
</dbReference>
<keyword evidence="3" id="KW-1185">Reference proteome</keyword>